<organism evidence="3">
    <name type="scientific">marine sediment metagenome</name>
    <dbReference type="NCBI Taxonomy" id="412755"/>
    <lineage>
        <taxon>unclassified sequences</taxon>
        <taxon>metagenomes</taxon>
        <taxon>ecological metagenomes</taxon>
    </lineage>
</organism>
<dbReference type="GO" id="GO:0004177">
    <property type="term" value="F:aminopeptidase activity"/>
    <property type="evidence" value="ECO:0007669"/>
    <property type="project" value="UniProtKB-EC"/>
</dbReference>
<dbReference type="GO" id="GO:0005737">
    <property type="term" value="C:cytoplasm"/>
    <property type="evidence" value="ECO:0007669"/>
    <property type="project" value="InterPro"/>
</dbReference>
<dbReference type="Pfam" id="PF00561">
    <property type="entry name" value="Abhydrolase_1"/>
    <property type="match status" value="1"/>
</dbReference>
<dbReference type="SUPFAM" id="SSF53474">
    <property type="entry name" value="alpha/beta-Hydrolases"/>
    <property type="match status" value="1"/>
</dbReference>
<dbReference type="EMBL" id="LAZR01041289">
    <property type="protein sequence ID" value="KKL12360.1"/>
    <property type="molecule type" value="Genomic_DNA"/>
</dbReference>
<evidence type="ECO:0000256" key="1">
    <source>
        <dbReference type="SAM" id="Phobius"/>
    </source>
</evidence>
<sequence length="360" mass="39169">MDDWPDDDQRDNKYLGLTAAQFNLAFLAVIGAVALAAFYFGGVDAVREYLDDEPSSPQAVAVETSTPIESATPVESPEEPSSTAVFERSSCRFRIPAGAKVECGFLVVPENHSQPDGRTIRLHVAIFSTESDNPAPDPIVYLSGGPGQSPLKIAQFAFEGFTPFLANRDLILLDQRGVGYSEPALDCHELLELAYQTAQEDLPVDEIAKLTTEAAGVCRDRLLRQAVSLSAYTSAQSAADLNDLRLALGYEEWNLYGISYGTKLALTTMRDFPNGIRSVVLDSTYPLQVNLFAEVPANATRAFNVFFDSCAADAACSSAYPDLETVFFDLVQELNDTPVDVPIAVVNRFTLERLDSALID</sequence>
<dbReference type="PANTHER" id="PTHR43722">
    <property type="entry name" value="PROLINE IMINOPEPTIDASE"/>
    <property type="match status" value="1"/>
</dbReference>
<dbReference type="InterPro" id="IPR005944">
    <property type="entry name" value="Pro_iminopeptidase"/>
</dbReference>
<proteinExistence type="predicted"/>
<reference evidence="3" key="1">
    <citation type="journal article" date="2015" name="Nature">
        <title>Complex archaea that bridge the gap between prokaryotes and eukaryotes.</title>
        <authorList>
            <person name="Spang A."/>
            <person name="Saw J.H."/>
            <person name="Jorgensen S.L."/>
            <person name="Zaremba-Niedzwiedzka K."/>
            <person name="Martijn J."/>
            <person name="Lind A.E."/>
            <person name="van Eijk R."/>
            <person name="Schleper C."/>
            <person name="Guy L."/>
            <person name="Ettema T.J."/>
        </authorList>
    </citation>
    <scope>NUCLEOTIDE SEQUENCE</scope>
</reference>
<keyword evidence="1" id="KW-1133">Transmembrane helix</keyword>
<keyword evidence="1" id="KW-0812">Transmembrane</keyword>
<gene>
    <name evidence="3" type="ORF">LCGC14_2536550</name>
</gene>
<dbReference type="Gene3D" id="3.40.50.1820">
    <property type="entry name" value="alpha/beta hydrolase"/>
    <property type="match status" value="1"/>
</dbReference>
<dbReference type="GO" id="GO:0006508">
    <property type="term" value="P:proteolysis"/>
    <property type="evidence" value="ECO:0007669"/>
    <property type="project" value="InterPro"/>
</dbReference>
<dbReference type="PANTHER" id="PTHR43722:SF1">
    <property type="entry name" value="PROLINE IMINOPEPTIDASE"/>
    <property type="match status" value="1"/>
</dbReference>
<accession>A0A0F9ASE0</accession>
<dbReference type="InterPro" id="IPR000073">
    <property type="entry name" value="AB_hydrolase_1"/>
</dbReference>
<comment type="caution">
    <text evidence="3">The sequence shown here is derived from an EMBL/GenBank/DDBJ whole genome shotgun (WGS) entry which is preliminary data.</text>
</comment>
<feature type="transmembrane region" description="Helical" evidence="1">
    <location>
        <begin position="20"/>
        <end position="40"/>
    </location>
</feature>
<feature type="domain" description="AB hydrolase-1" evidence="2">
    <location>
        <begin position="138"/>
        <end position="294"/>
    </location>
</feature>
<keyword evidence="1" id="KW-0472">Membrane</keyword>
<name>A0A0F9ASE0_9ZZZZ</name>
<protein>
    <recommendedName>
        <fullName evidence="2">AB hydrolase-1 domain-containing protein</fullName>
    </recommendedName>
</protein>
<dbReference type="InterPro" id="IPR029058">
    <property type="entry name" value="AB_hydrolase_fold"/>
</dbReference>
<evidence type="ECO:0000259" key="2">
    <source>
        <dbReference type="Pfam" id="PF00561"/>
    </source>
</evidence>
<feature type="non-terminal residue" evidence="3">
    <location>
        <position position="360"/>
    </location>
</feature>
<evidence type="ECO:0000313" key="3">
    <source>
        <dbReference type="EMBL" id="KKL12360.1"/>
    </source>
</evidence>
<dbReference type="AlphaFoldDB" id="A0A0F9ASE0"/>